<evidence type="ECO:0000313" key="4">
    <source>
        <dbReference type="Proteomes" id="UP000060390"/>
    </source>
</evidence>
<dbReference type="GeneID" id="26010719"/>
<name>A0A0F7PAX8_9EURY</name>
<evidence type="ECO:0000313" key="5">
    <source>
        <dbReference type="Proteomes" id="UP000069906"/>
    </source>
</evidence>
<dbReference type="PANTHER" id="PTHR40700">
    <property type="entry name" value="HYPOTHETICAL MEMBRANE PROTEIN, CONSERVED, DUF63 FAMILY"/>
    <property type="match status" value="1"/>
</dbReference>
<evidence type="ECO:0000313" key="2">
    <source>
        <dbReference type="EMBL" id="AKH97872.1"/>
    </source>
</evidence>
<dbReference type="Pfam" id="PF01889">
    <property type="entry name" value="DUF63"/>
    <property type="match status" value="1"/>
</dbReference>
<keyword evidence="1" id="KW-0472">Membrane</keyword>
<sequence length="374" mass="40164">MFPETTTERAWTAAVIGIVAALVGGSLLFPDLVYGSFVWQYFWGPVYADAHNAACAAWNGGTPQLYASSGACEAATGPTAYPGYTVVSEIGYGLTLIGSLSGLVFLLRRLDIGDRIAFIYPLVPFMLFGGALRVVEDAMDSVPAGVEAAIQYPWNTLIISPLIYFTVFFFTLAALLASVWLDRKGTTETYEWPLAGFGTAMLAATLGYLVWLSVTTDFVAFHPIFTILTMGLALVIAVGLWVPIRRWFPWIAAGTPRLGAVVLWAHAVDGVSNVLGIDWGAELGLPNDLVPKHPVNRAVVDVGETVIPESIASIIGTAWPFLLVKIAAALIIIALFDEEMYDEGPRFTTLLLIAIIAVGLGPGTRDMLRATFGV</sequence>
<dbReference type="InterPro" id="IPR002749">
    <property type="entry name" value="DUF63"/>
</dbReference>
<protein>
    <recommendedName>
        <fullName evidence="6">DUF63 family protein</fullName>
    </recommendedName>
</protein>
<keyword evidence="1" id="KW-1133">Transmembrane helix</keyword>
<feature type="transmembrane region" description="Helical" evidence="1">
    <location>
        <begin position="193"/>
        <end position="214"/>
    </location>
</feature>
<feature type="transmembrane region" description="Helical" evidence="1">
    <location>
        <begin position="347"/>
        <end position="364"/>
    </location>
</feature>
<evidence type="ECO:0000256" key="1">
    <source>
        <dbReference type="SAM" id="Phobius"/>
    </source>
</evidence>
<dbReference type="AlphaFoldDB" id="A0A0F7PAX8"/>
<dbReference type="STRING" id="1604004.HLASA_1375"/>
<keyword evidence="5" id="KW-1185">Reference proteome</keyword>
<reference evidence="2 5" key="1">
    <citation type="journal article" date="2015" name="ISME J.">
        <title>Elemental sulfur and acetate can support life of a novel strictly anaerobic haloarchaeon.</title>
        <authorList>
            <person name="Sorokin D.Y."/>
            <person name="Kublanov I.V."/>
            <person name="Gavrilov S.N."/>
            <person name="Rojo D."/>
            <person name="Roman P."/>
            <person name="Golyshin P.N."/>
            <person name="Slepak V.Z."/>
            <person name="Smedile F."/>
            <person name="Ferrer M."/>
            <person name="Messina E."/>
            <person name="La Cono V."/>
            <person name="Yakimov M.M."/>
        </authorList>
    </citation>
    <scope>NUCLEOTIDE SEQUENCE [LARGE SCALE GENOMIC DNA]</scope>
    <source>
        <strain evidence="2 5">HSR2</strain>
    </source>
</reference>
<dbReference type="EMBL" id="CP011564">
    <property type="protein sequence ID" value="ALG82266.1"/>
    <property type="molecule type" value="Genomic_DNA"/>
</dbReference>
<feature type="transmembrane region" description="Helical" evidence="1">
    <location>
        <begin position="162"/>
        <end position="181"/>
    </location>
</feature>
<reference evidence="3 4" key="3">
    <citation type="journal article" date="2016" name="Stand. Genomic Sci.">
        <title>Complete genome sequence of 'Halanaeroarchaeum sulfurireducens' M27-SA2, a sulfur-reducing and acetate-oxidizing haloarchaeon from the deep-sea hypersaline anoxic lake Medee.</title>
        <authorList>
            <person name="Messina E."/>
            <person name="Sorokin D.Y."/>
            <person name="Kublanov I.V."/>
            <person name="Toshchakov S."/>
            <person name="Lopatina A."/>
            <person name="Arcadi E."/>
            <person name="Smedile F."/>
            <person name="La Spada G."/>
            <person name="La Cono V."/>
            <person name="Yakimov M.M."/>
        </authorList>
    </citation>
    <scope>NUCLEOTIDE SEQUENCE [LARGE SCALE GENOMIC DNA]</scope>
    <source>
        <strain evidence="3 4">M27-SA2</strain>
    </source>
</reference>
<feature type="transmembrane region" description="Helical" evidence="1">
    <location>
        <begin position="311"/>
        <end position="335"/>
    </location>
</feature>
<dbReference type="Proteomes" id="UP000069906">
    <property type="component" value="Chromosome"/>
</dbReference>
<feature type="transmembrane region" description="Helical" evidence="1">
    <location>
        <begin position="116"/>
        <end position="135"/>
    </location>
</feature>
<keyword evidence="1" id="KW-0812">Transmembrane</keyword>
<dbReference type="HOGENOM" id="CLU_718876_0_0_2"/>
<evidence type="ECO:0000313" key="3">
    <source>
        <dbReference type="EMBL" id="ALG82266.1"/>
    </source>
</evidence>
<accession>A0A0F7PAX8</accession>
<dbReference type="PATRIC" id="fig|1604004.4.peg.1454"/>
<dbReference type="PANTHER" id="PTHR40700:SF1">
    <property type="entry name" value="DUF63 DOMAIN-CONTAINING PROTEIN"/>
    <property type="match status" value="1"/>
</dbReference>
<organism evidence="2 5">
    <name type="scientific">Halanaeroarchaeum sulfurireducens</name>
    <dbReference type="NCBI Taxonomy" id="1604004"/>
    <lineage>
        <taxon>Archaea</taxon>
        <taxon>Methanobacteriati</taxon>
        <taxon>Methanobacteriota</taxon>
        <taxon>Stenosarchaea group</taxon>
        <taxon>Halobacteria</taxon>
        <taxon>Halobacteriales</taxon>
        <taxon>Halobacteriaceae</taxon>
        <taxon>Halanaeroarchaeum</taxon>
    </lineage>
</organism>
<dbReference type="Proteomes" id="UP000060390">
    <property type="component" value="Chromosome"/>
</dbReference>
<feature type="transmembrane region" description="Helical" evidence="1">
    <location>
        <begin position="12"/>
        <end position="29"/>
    </location>
</feature>
<reference evidence="4" key="2">
    <citation type="submission" date="2015-05" db="EMBL/GenBank/DDBJ databases">
        <title>Complete genome sequence of Halanaeroarchaeum sulfurireducens type strain M27-SA2, a sulfate-reducer haloarchaeon from marine anoxic lake Medee.</title>
        <authorList>
            <person name="Messina E."/>
            <person name="Kublanov I.V."/>
            <person name="Toshchakov S."/>
            <person name="Arcadi E."/>
            <person name="La Spada G."/>
            <person name="La Cono V."/>
            <person name="Yakimov M.M."/>
        </authorList>
    </citation>
    <scope>NUCLEOTIDE SEQUENCE [LARGE SCALE GENOMIC DNA]</scope>
    <source>
        <strain evidence="4">M27-SA2</strain>
    </source>
</reference>
<dbReference type="OrthoDB" id="84937at2157"/>
<feature type="transmembrane region" description="Helical" evidence="1">
    <location>
        <begin position="220"/>
        <end position="242"/>
    </location>
</feature>
<proteinExistence type="predicted"/>
<evidence type="ECO:0008006" key="6">
    <source>
        <dbReference type="Google" id="ProtNLM"/>
    </source>
</evidence>
<gene>
    <name evidence="3" type="ORF">HLASA_1375</name>
    <name evidence="2" type="ORF">HLASF_1388</name>
</gene>
<dbReference type="EMBL" id="CP008874">
    <property type="protein sequence ID" value="AKH97872.1"/>
    <property type="molecule type" value="Genomic_DNA"/>
</dbReference>
<dbReference type="RefSeq" id="WP_050048584.1">
    <property type="nucleotide sequence ID" value="NZ_CP008874.1"/>
</dbReference>
<feature type="transmembrane region" description="Helical" evidence="1">
    <location>
        <begin position="90"/>
        <end position="107"/>
    </location>
</feature>
<dbReference type="KEGG" id="hsu:HLASF_1388"/>
<dbReference type="KEGG" id="hsf:HLASA_1375"/>